<feature type="domain" description="EamA" evidence="4">
    <location>
        <begin position="167"/>
        <end position="299"/>
    </location>
</feature>
<accession>A0A841T1N3</accession>
<dbReference type="InterPro" id="IPR000620">
    <property type="entry name" value="EamA_dom"/>
</dbReference>
<feature type="transmembrane region" description="Helical" evidence="3">
    <location>
        <begin position="168"/>
        <end position="187"/>
    </location>
</feature>
<evidence type="ECO:0000256" key="1">
    <source>
        <dbReference type="ARBA" id="ARBA00004127"/>
    </source>
</evidence>
<proteinExistence type="inferred from homology"/>
<feature type="transmembrane region" description="Helical" evidence="3">
    <location>
        <begin position="258"/>
        <end position="278"/>
    </location>
</feature>
<keyword evidence="3" id="KW-1133">Transmembrane helix</keyword>
<evidence type="ECO:0000256" key="2">
    <source>
        <dbReference type="ARBA" id="ARBA00007362"/>
    </source>
</evidence>
<feature type="transmembrane region" description="Helical" evidence="3">
    <location>
        <begin position="284"/>
        <end position="303"/>
    </location>
</feature>
<protein>
    <submittedName>
        <fullName evidence="5">DMT family transporter</fullName>
    </submittedName>
</protein>
<keyword evidence="6" id="KW-1185">Reference proteome</keyword>
<comment type="caution">
    <text evidence="5">The sequence shown here is derived from an EMBL/GenBank/DDBJ whole genome shotgun (WGS) entry which is preliminary data.</text>
</comment>
<dbReference type="Pfam" id="PF00892">
    <property type="entry name" value="EamA"/>
    <property type="match status" value="2"/>
</dbReference>
<dbReference type="AlphaFoldDB" id="A0A841T1N3"/>
<sequence length="319" mass="33519">MSYYGLSVLLGAASYGVLSAFAVNAYDKGYSLGEVVGTQLILGSLLCWGWVLLRKMVRTRRLKGDPAKLAADKAAHALTWKMRGTLLACGLPTMFTSLLYNEALHHISASLAIILMFQFTWIGVLIESAMTRRKPGAIVYVTLAVLLGGTALAAGLTEKGIGEFSRFGLILGLLSAVSYSLFILVSGKAVVAAPPAARTAWMTTGSMIGVLLIHPPVHLFNGNVTVELLGYALALGLFGSFIPPVLFAIGVPRIGNGMAGILGSVELPVAVAVSAIVLREKISLLQWGGVAIVLIGVAIPELSRRLARERTGMTASGNG</sequence>
<dbReference type="SUPFAM" id="SSF103481">
    <property type="entry name" value="Multidrug resistance efflux transporter EmrE"/>
    <property type="match status" value="1"/>
</dbReference>
<dbReference type="Proteomes" id="UP000535838">
    <property type="component" value="Unassembled WGS sequence"/>
</dbReference>
<keyword evidence="3" id="KW-0812">Transmembrane</keyword>
<keyword evidence="3" id="KW-0472">Membrane</keyword>
<feature type="transmembrane region" description="Helical" evidence="3">
    <location>
        <begin position="199"/>
        <end position="217"/>
    </location>
</feature>
<evidence type="ECO:0000259" key="4">
    <source>
        <dbReference type="Pfam" id="PF00892"/>
    </source>
</evidence>
<dbReference type="RefSeq" id="WP_185122153.1">
    <property type="nucleotide sequence ID" value="NZ_JACJVQ010000019.1"/>
</dbReference>
<organism evidence="5 6">
    <name type="scientific">Cohnella thailandensis</name>
    <dbReference type="NCBI Taxonomy" id="557557"/>
    <lineage>
        <taxon>Bacteria</taxon>
        <taxon>Bacillati</taxon>
        <taxon>Bacillota</taxon>
        <taxon>Bacilli</taxon>
        <taxon>Bacillales</taxon>
        <taxon>Paenibacillaceae</taxon>
        <taxon>Cohnella</taxon>
    </lineage>
</organism>
<dbReference type="EMBL" id="JACJVQ010000019">
    <property type="protein sequence ID" value="MBB6636959.1"/>
    <property type="molecule type" value="Genomic_DNA"/>
</dbReference>
<evidence type="ECO:0000256" key="3">
    <source>
        <dbReference type="SAM" id="Phobius"/>
    </source>
</evidence>
<feature type="transmembrane region" description="Helical" evidence="3">
    <location>
        <begin position="229"/>
        <end position="251"/>
    </location>
</feature>
<comment type="subcellular location">
    <subcellularLocation>
        <location evidence="1">Endomembrane system</location>
        <topology evidence="1">Multi-pass membrane protein</topology>
    </subcellularLocation>
</comment>
<dbReference type="InterPro" id="IPR037185">
    <property type="entry name" value="EmrE-like"/>
</dbReference>
<evidence type="ECO:0000313" key="5">
    <source>
        <dbReference type="EMBL" id="MBB6636959.1"/>
    </source>
</evidence>
<dbReference type="GO" id="GO:0016020">
    <property type="term" value="C:membrane"/>
    <property type="evidence" value="ECO:0007669"/>
    <property type="project" value="InterPro"/>
</dbReference>
<reference evidence="5 6" key="1">
    <citation type="submission" date="2020-08" db="EMBL/GenBank/DDBJ databases">
        <title>Cohnella phylogeny.</title>
        <authorList>
            <person name="Dunlap C."/>
        </authorList>
    </citation>
    <scope>NUCLEOTIDE SEQUENCE [LARGE SCALE GENOMIC DNA]</scope>
    <source>
        <strain evidence="5 6">DSM 25241</strain>
    </source>
</reference>
<feature type="transmembrane region" description="Helical" evidence="3">
    <location>
        <begin position="107"/>
        <end position="126"/>
    </location>
</feature>
<comment type="similarity">
    <text evidence="2">Belongs to the EamA transporter family.</text>
</comment>
<evidence type="ECO:0000313" key="6">
    <source>
        <dbReference type="Proteomes" id="UP000535838"/>
    </source>
</evidence>
<feature type="domain" description="EamA" evidence="4">
    <location>
        <begin position="6"/>
        <end position="153"/>
    </location>
</feature>
<name>A0A841T1N3_9BACL</name>
<gene>
    <name evidence="5" type="ORF">H7B67_22760</name>
</gene>
<feature type="transmembrane region" description="Helical" evidence="3">
    <location>
        <begin position="35"/>
        <end position="53"/>
    </location>
</feature>
<feature type="transmembrane region" description="Helical" evidence="3">
    <location>
        <begin position="138"/>
        <end position="156"/>
    </location>
</feature>